<feature type="region of interest" description="Disordered" evidence="1">
    <location>
        <begin position="42"/>
        <end position="71"/>
    </location>
</feature>
<protein>
    <submittedName>
        <fullName evidence="2">Uncharacterized protein</fullName>
    </submittedName>
</protein>
<feature type="region of interest" description="Disordered" evidence="1">
    <location>
        <begin position="259"/>
        <end position="485"/>
    </location>
</feature>
<gene>
    <name evidence="2" type="ORF">PECUL_23A058346</name>
</gene>
<feature type="compositionally biased region" description="Basic and acidic residues" evidence="1">
    <location>
        <begin position="408"/>
        <end position="419"/>
    </location>
</feature>
<feature type="region of interest" description="Disordered" evidence="1">
    <location>
        <begin position="502"/>
        <end position="532"/>
    </location>
</feature>
<evidence type="ECO:0000256" key="1">
    <source>
        <dbReference type="SAM" id="MobiDB-lite"/>
    </source>
</evidence>
<feature type="compositionally biased region" description="Basic and acidic residues" evidence="1">
    <location>
        <begin position="456"/>
        <end position="485"/>
    </location>
</feature>
<reference evidence="2" key="1">
    <citation type="submission" date="2022-03" db="EMBL/GenBank/DDBJ databases">
        <authorList>
            <person name="Alioto T."/>
            <person name="Alioto T."/>
            <person name="Gomez Garrido J."/>
        </authorList>
    </citation>
    <scope>NUCLEOTIDE SEQUENCE</scope>
</reference>
<organism evidence="2 3">
    <name type="scientific">Pelobates cultripes</name>
    <name type="common">Western spadefoot toad</name>
    <dbReference type="NCBI Taxonomy" id="61616"/>
    <lineage>
        <taxon>Eukaryota</taxon>
        <taxon>Metazoa</taxon>
        <taxon>Chordata</taxon>
        <taxon>Craniata</taxon>
        <taxon>Vertebrata</taxon>
        <taxon>Euteleostomi</taxon>
        <taxon>Amphibia</taxon>
        <taxon>Batrachia</taxon>
        <taxon>Anura</taxon>
        <taxon>Pelobatoidea</taxon>
        <taxon>Pelobatidae</taxon>
        <taxon>Pelobates</taxon>
    </lineage>
</organism>
<feature type="compositionally biased region" description="Low complexity" evidence="1">
    <location>
        <begin position="420"/>
        <end position="443"/>
    </location>
</feature>
<dbReference type="AlphaFoldDB" id="A0AAD1T9U4"/>
<feature type="compositionally biased region" description="Basic and acidic residues" evidence="1">
    <location>
        <begin position="347"/>
        <end position="367"/>
    </location>
</feature>
<feature type="region of interest" description="Disordered" evidence="1">
    <location>
        <begin position="205"/>
        <end position="229"/>
    </location>
</feature>
<feature type="compositionally biased region" description="Basic and acidic residues" evidence="1">
    <location>
        <begin position="281"/>
        <end position="294"/>
    </location>
</feature>
<feature type="compositionally biased region" description="Polar residues" evidence="1">
    <location>
        <begin position="374"/>
        <end position="391"/>
    </location>
</feature>
<name>A0AAD1T9U4_PELCU</name>
<accession>A0AAD1T9U4</accession>
<proteinExistence type="predicted"/>
<feature type="compositionally biased region" description="Basic and acidic residues" evidence="1">
    <location>
        <begin position="305"/>
        <end position="326"/>
    </location>
</feature>
<dbReference type="Proteomes" id="UP001295444">
    <property type="component" value="Chromosome 10"/>
</dbReference>
<sequence>MWKWKCREFQILETEQISSCQDGVSKENGSIEVLGNLHTEVSKPQERRKVHHPSSRSSTAGSSQQKPCNTIDKFMQPSSSIGSLDLQPSSLGRSGSSGIAGMTVPIRLDALSYLLNNALMGAYKMPPSPFYSGQYIPNMCQPCPVAQMGCTPYGSCMNQSHCSMSCNNQAAQPGYMMCYNQQGPQICQPQTSNYMPCMSNAATGSSTNQFPKPPQSGMTQYSPNPSFQQDNSVTFQQGINNWPKKSNDEFVTNMNKNSFSEGELNRASPQRRFGDSWSGRQQRDFGRGRGRADFAIRSWQGNTRSQDREWRFGDRSRNNEFSDKRGVGSPDRSPGRGQYSKRGRWSGGRDRGGENRDTWQQRNRQDDTPLWSDSFATQGRSSSCLDVNPQHQADKSDAGDEDWETDYTDERTSKLKTEESSTPSGLNSSTSVVSSLTSDYVTSKGIKSPQNQSSPKDFDLLKPTEVKAPKDEESAVEADKPQGTDFDKFLKGYISDMVCSKVDGNGDSSSEQVEVEEIEAKIPHEDDNPSTIVLPTEETVNRLQPVQSNEDVREKDVYTLVFSVESEENKEIVLELVEATDG</sequence>
<feature type="compositionally biased region" description="Basic and acidic residues" evidence="1">
    <location>
        <begin position="518"/>
        <end position="527"/>
    </location>
</feature>
<dbReference type="EMBL" id="OW240921">
    <property type="protein sequence ID" value="CAH2318656.1"/>
    <property type="molecule type" value="Genomic_DNA"/>
</dbReference>
<evidence type="ECO:0000313" key="3">
    <source>
        <dbReference type="Proteomes" id="UP001295444"/>
    </source>
</evidence>
<evidence type="ECO:0000313" key="2">
    <source>
        <dbReference type="EMBL" id="CAH2318656.1"/>
    </source>
</evidence>
<keyword evidence="3" id="KW-1185">Reference proteome</keyword>